<accession>A0A369B9U7</accession>
<dbReference type="RefSeq" id="WP_341457386.1">
    <property type="nucleotide sequence ID" value="NZ_QPJT01000005.1"/>
</dbReference>
<gene>
    <name evidence="11" type="ORF">DFR58_10562</name>
</gene>
<dbReference type="SUPFAM" id="SSF102829">
    <property type="entry name" value="Cell division protein ZapA-like"/>
    <property type="match status" value="1"/>
</dbReference>
<keyword evidence="3" id="KW-0963">Cytoplasm</keyword>
<dbReference type="InterPro" id="IPR053712">
    <property type="entry name" value="Bac_CellDiv_Activator"/>
</dbReference>
<evidence type="ECO:0000256" key="2">
    <source>
        <dbReference type="ARBA" id="ARBA00015195"/>
    </source>
</evidence>
<organism evidence="11 12">
    <name type="scientific">Anaerobacterium chartisolvens</name>
    <dbReference type="NCBI Taxonomy" id="1297424"/>
    <lineage>
        <taxon>Bacteria</taxon>
        <taxon>Bacillati</taxon>
        <taxon>Bacillota</taxon>
        <taxon>Clostridia</taxon>
        <taxon>Eubacteriales</taxon>
        <taxon>Oscillospiraceae</taxon>
        <taxon>Anaerobacterium</taxon>
    </lineage>
</organism>
<sequence>MGLRNTWNVREAVLKQPLKFYTAQIFLLKYRIIWYDYVVVYFKNSIQRAMPLKELICLAGKNKVHIRIGGKDYTLVGIEAEEYIQRVGLYIDKKINEITRSNSLLSTSMASILAAVNVADDFFKSRENEKRLEDELERACEELEKLRHENERLLESNSNIISRNTLLQLELAKREAELSEVRASLERTSRKKESGYEEG</sequence>
<evidence type="ECO:0000256" key="5">
    <source>
        <dbReference type="ARBA" id="ARBA00023210"/>
    </source>
</evidence>
<comment type="subcellular location">
    <subcellularLocation>
        <location evidence="1">Cytoplasm</location>
    </subcellularLocation>
</comment>
<evidence type="ECO:0000256" key="4">
    <source>
        <dbReference type="ARBA" id="ARBA00022618"/>
    </source>
</evidence>
<keyword evidence="10" id="KW-0175">Coiled coil</keyword>
<keyword evidence="4 11" id="KW-0132">Cell division</keyword>
<comment type="function">
    <text evidence="7">Activator of cell division through the inhibition of FtsZ GTPase activity, therefore promoting FtsZ assembly into bundles of protofilaments necessary for the formation of the division Z ring. It is recruited early at mid-cell but it is not essential for cell division.</text>
</comment>
<dbReference type="GO" id="GO:0032153">
    <property type="term" value="C:cell division site"/>
    <property type="evidence" value="ECO:0007669"/>
    <property type="project" value="TreeGrafter"/>
</dbReference>
<evidence type="ECO:0000256" key="1">
    <source>
        <dbReference type="ARBA" id="ARBA00004496"/>
    </source>
</evidence>
<keyword evidence="6" id="KW-0131">Cell cycle</keyword>
<evidence type="ECO:0000256" key="10">
    <source>
        <dbReference type="SAM" id="Coils"/>
    </source>
</evidence>
<dbReference type="GO" id="GO:0005829">
    <property type="term" value="C:cytosol"/>
    <property type="evidence" value="ECO:0007669"/>
    <property type="project" value="TreeGrafter"/>
</dbReference>
<name>A0A369B9U7_9FIRM</name>
<evidence type="ECO:0000313" key="12">
    <source>
        <dbReference type="Proteomes" id="UP000253034"/>
    </source>
</evidence>
<evidence type="ECO:0000256" key="6">
    <source>
        <dbReference type="ARBA" id="ARBA00023306"/>
    </source>
</evidence>
<dbReference type="Gene3D" id="6.10.250.790">
    <property type="match status" value="1"/>
</dbReference>
<dbReference type="EMBL" id="QPJT01000005">
    <property type="protein sequence ID" value="RCX18303.1"/>
    <property type="molecule type" value="Genomic_DNA"/>
</dbReference>
<dbReference type="AlphaFoldDB" id="A0A369B9U7"/>
<evidence type="ECO:0000256" key="8">
    <source>
        <dbReference type="ARBA" id="ARBA00026068"/>
    </source>
</evidence>
<dbReference type="Pfam" id="PF05164">
    <property type="entry name" value="ZapA"/>
    <property type="match status" value="1"/>
</dbReference>
<comment type="caution">
    <text evidence="11">The sequence shown here is derived from an EMBL/GenBank/DDBJ whole genome shotgun (WGS) entry which is preliminary data.</text>
</comment>
<dbReference type="GO" id="GO:0043093">
    <property type="term" value="P:FtsZ-dependent cytokinesis"/>
    <property type="evidence" value="ECO:0007669"/>
    <property type="project" value="TreeGrafter"/>
</dbReference>
<feature type="coiled-coil region" evidence="10">
    <location>
        <begin position="126"/>
        <end position="191"/>
    </location>
</feature>
<proteinExistence type="predicted"/>
<comment type="subunit">
    <text evidence="8">Homodimer. Interacts with FtsZ.</text>
</comment>
<evidence type="ECO:0000313" key="11">
    <source>
        <dbReference type="EMBL" id="RCX18303.1"/>
    </source>
</evidence>
<dbReference type="GO" id="GO:0000921">
    <property type="term" value="P:septin ring assembly"/>
    <property type="evidence" value="ECO:0007669"/>
    <property type="project" value="TreeGrafter"/>
</dbReference>
<dbReference type="GO" id="GO:0030428">
    <property type="term" value="C:cell septum"/>
    <property type="evidence" value="ECO:0007669"/>
    <property type="project" value="TreeGrafter"/>
</dbReference>
<dbReference type="Proteomes" id="UP000253034">
    <property type="component" value="Unassembled WGS sequence"/>
</dbReference>
<keyword evidence="12" id="KW-1185">Reference proteome</keyword>
<dbReference type="InterPro" id="IPR007838">
    <property type="entry name" value="Cell_div_ZapA-like"/>
</dbReference>
<reference evidence="11 12" key="1">
    <citation type="submission" date="2018-07" db="EMBL/GenBank/DDBJ databases">
        <title>Genomic Encyclopedia of Type Strains, Phase IV (KMG-IV): sequencing the most valuable type-strain genomes for metagenomic binning, comparative biology and taxonomic classification.</title>
        <authorList>
            <person name="Goeker M."/>
        </authorList>
    </citation>
    <scope>NUCLEOTIDE SEQUENCE [LARGE SCALE GENOMIC DNA]</scope>
    <source>
        <strain evidence="11 12">DSM 27016</strain>
    </source>
</reference>
<dbReference type="InterPro" id="IPR036192">
    <property type="entry name" value="Cell_div_ZapA-like_sf"/>
</dbReference>
<evidence type="ECO:0000256" key="7">
    <source>
        <dbReference type="ARBA" id="ARBA00024910"/>
    </source>
</evidence>
<evidence type="ECO:0000256" key="3">
    <source>
        <dbReference type="ARBA" id="ARBA00022490"/>
    </source>
</evidence>
<protein>
    <recommendedName>
        <fullName evidence="2">Cell division protein ZapA</fullName>
    </recommendedName>
    <alternativeName>
        <fullName evidence="9">Z ring-associated protein ZapA</fullName>
    </alternativeName>
</protein>
<dbReference type="PANTHER" id="PTHR34981">
    <property type="entry name" value="CELL DIVISION PROTEIN ZAPA"/>
    <property type="match status" value="1"/>
</dbReference>
<keyword evidence="5" id="KW-0717">Septation</keyword>
<dbReference type="GO" id="GO:0000917">
    <property type="term" value="P:division septum assembly"/>
    <property type="evidence" value="ECO:0007669"/>
    <property type="project" value="UniProtKB-KW"/>
</dbReference>
<dbReference type="PANTHER" id="PTHR34981:SF1">
    <property type="entry name" value="CELL DIVISION PROTEIN ZAPA"/>
    <property type="match status" value="1"/>
</dbReference>
<evidence type="ECO:0000256" key="9">
    <source>
        <dbReference type="ARBA" id="ARBA00033158"/>
    </source>
</evidence>